<accession>A0A2U1IVG3</accession>
<dbReference type="AlphaFoldDB" id="A0A2U1IVG3"/>
<dbReference type="Proteomes" id="UP000245591">
    <property type="component" value="Unassembled WGS sequence"/>
</dbReference>
<protein>
    <submittedName>
        <fullName evidence="1">Uncharacterized protein</fullName>
    </submittedName>
</protein>
<comment type="caution">
    <text evidence="1">The sequence shown here is derived from an EMBL/GenBank/DDBJ whole genome shotgun (WGS) entry which is preliminary data.</text>
</comment>
<proteinExistence type="predicted"/>
<dbReference type="EMBL" id="MBFU01001119">
    <property type="protein sequence ID" value="PVZ96814.1"/>
    <property type="molecule type" value="Genomic_DNA"/>
</dbReference>
<evidence type="ECO:0000313" key="2">
    <source>
        <dbReference type="Proteomes" id="UP000245591"/>
    </source>
</evidence>
<name>A0A2U1IVG3_SMIAN</name>
<sequence length="114" mass="13468">MKINNIDSLQLNKEYIEILAGEKLLVIWSFKARTTKRKPADQIWELFTEKLEAYKLSNENHAPCKNCKEVVRRHNKVLSVQTHLRKCPGFIKLMKNTQVSNRPEWFQNKKTTVV</sequence>
<gene>
    <name evidence="1" type="ORF">BB558_007264</name>
</gene>
<organism evidence="1 2">
    <name type="scientific">Smittium angustum</name>
    <dbReference type="NCBI Taxonomy" id="133377"/>
    <lineage>
        <taxon>Eukaryota</taxon>
        <taxon>Fungi</taxon>
        <taxon>Fungi incertae sedis</taxon>
        <taxon>Zoopagomycota</taxon>
        <taxon>Kickxellomycotina</taxon>
        <taxon>Harpellomycetes</taxon>
        <taxon>Harpellales</taxon>
        <taxon>Legeriomycetaceae</taxon>
        <taxon>Smittium</taxon>
    </lineage>
</organism>
<reference evidence="1 2" key="1">
    <citation type="journal article" date="2018" name="MBio">
        <title>Comparative Genomics Reveals the Core Gene Toolbox for the Fungus-Insect Symbiosis.</title>
        <authorList>
            <person name="Wang Y."/>
            <person name="Stata M."/>
            <person name="Wang W."/>
            <person name="Stajich J.E."/>
            <person name="White M.M."/>
            <person name="Moncalvo J.M."/>
        </authorList>
    </citation>
    <scope>NUCLEOTIDE SEQUENCE [LARGE SCALE GENOMIC DNA]</scope>
    <source>
        <strain evidence="1 2">AUS-126-30</strain>
    </source>
</reference>
<evidence type="ECO:0000313" key="1">
    <source>
        <dbReference type="EMBL" id="PVZ96814.1"/>
    </source>
</evidence>
<keyword evidence="2" id="KW-1185">Reference proteome</keyword>